<dbReference type="PROSITE" id="PS51257">
    <property type="entry name" value="PROKAR_LIPOPROTEIN"/>
    <property type="match status" value="1"/>
</dbReference>
<organism evidence="2 3">
    <name type="scientific">Sporosarcina contaminans</name>
    <dbReference type="NCBI Taxonomy" id="633403"/>
    <lineage>
        <taxon>Bacteria</taxon>
        <taxon>Bacillati</taxon>
        <taxon>Bacillota</taxon>
        <taxon>Bacilli</taxon>
        <taxon>Bacillales</taxon>
        <taxon>Caryophanaceae</taxon>
        <taxon>Sporosarcina</taxon>
    </lineage>
</organism>
<dbReference type="Pfam" id="PF14534">
    <property type="entry name" value="DUF4440"/>
    <property type="match status" value="1"/>
</dbReference>
<keyword evidence="3" id="KW-1185">Reference proteome</keyword>
<dbReference type="SUPFAM" id="SSF54427">
    <property type="entry name" value="NTF2-like"/>
    <property type="match status" value="1"/>
</dbReference>
<dbReference type="Proteomes" id="UP001597231">
    <property type="component" value="Unassembled WGS sequence"/>
</dbReference>
<evidence type="ECO:0000313" key="2">
    <source>
        <dbReference type="EMBL" id="MFD1204722.1"/>
    </source>
</evidence>
<sequence>MKRTIFLSIAASMLLLGACGKEDDPNVNTGSVDDGEKTSEFGSIDHGIDESGEVGFNLSGETIEEATNVSEEEKKLILQAFDEYMAAFNSQDVDRYMETLSKNPKGFSIEEERTYTEDVFQEYEVSREATDVTIVKFNEDENEAQVFANLQTVFKQKSTALETKPTGRQVTVMVKEDDGWKVTAVHYIGDADKPQ</sequence>
<name>A0ABW3TWE7_9BACL</name>
<reference evidence="3" key="1">
    <citation type="journal article" date="2019" name="Int. J. Syst. Evol. Microbiol.">
        <title>The Global Catalogue of Microorganisms (GCM) 10K type strain sequencing project: providing services to taxonomists for standard genome sequencing and annotation.</title>
        <authorList>
            <consortium name="The Broad Institute Genomics Platform"/>
            <consortium name="The Broad Institute Genome Sequencing Center for Infectious Disease"/>
            <person name="Wu L."/>
            <person name="Ma J."/>
        </authorList>
    </citation>
    <scope>NUCLEOTIDE SEQUENCE [LARGE SCALE GENOMIC DNA]</scope>
    <source>
        <strain evidence="3">CCUG 53915</strain>
    </source>
</reference>
<proteinExistence type="predicted"/>
<dbReference type="RefSeq" id="WP_336821994.1">
    <property type="nucleotide sequence ID" value="NZ_JBHTLT010000029.1"/>
</dbReference>
<comment type="caution">
    <text evidence="2">The sequence shown here is derived from an EMBL/GenBank/DDBJ whole genome shotgun (WGS) entry which is preliminary data.</text>
</comment>
<dbReference type="Gene3D" id="3.10.450.50">
    <property type="match status" value="1"/>
</dbReference>
<gene>
    <name evidence="2" type="ORF">ACFQ38_06295</name>
</gene>
<feature type="domain" description="DUF4440" evidence="1">
    <location>
        <begin position="77"/>
        <end position="182"/>
    </location>
</feature>
<dbReference type="InterPro" id="IPR027843">
    <property type="entry name" value="DUF4440"/>
</dbReference>
<protein>
    <submittedName>
        <fullName evidence="2">Nuclear transport factor 2 family protein</fullName>
    </submittedName>
</protein>
<dbReference type="InterPro" id="IPR032710">
    <property type="entry name" value="NTF2-like_dom_sf"/>
</dbReference>
<evidence type="ECO:0000259" key="1">
    <source>
        <dbReference type="Pfam" id="PF14534"/>
    </source>
</evidence>
<accession>A0ABW3TWE7</accession>
<dbReference type="EMBL" id="JBHTLT010000029">
    <property type="protein sequence ID" value="MFD1204722.1"/>
    <property type="molecule type" value="Genomic_DNA"/>
</dbReference>
<evidence type="ECO:0000313" key="3">
    <source>
        <dbReference type="Proteomes" id="UP001597231"/>
    </source>
</evidence>